<dbReference type="InterPro" id="IPR029016">
    <property type="entry name" value="GAF-like_dom_sf"/>
</dbReference>
<dbReference type="InterPro" id="IPR003018">
    <property type="entry name" value="GAF"/>
</dbReference>
<dbReference type="SUPFAM" id="SSF55781">
    <property type="entry name" value="GAF domain-like"/>
    <property type="match status" value="1"/>
</dbReference>
<dbReference type="Gene3D" id="3.30.450.40">
    <property type="match status" value="1"/>
</dbReference>
<dbReference type="RefSeq" id="WP_370717054.1">
    <property type="nucleotide sequence ID" value="NZ_JBGGTQ010000001.1"/>
</dbReference>
<dbReference type="Gene3D" id="3.30.565.10">
    <property type="entry name" value="Histidine kinase-like ATPase, C-terminal domain"/>
    <property type="match status" value="1"/>
</dbReference>
<proteinExistence type="predicted"/>
<dbReference type="InterPro" id="IPR036890">
    <property type="entry name" value="HATPase_C_sf"/>
</dbReference>
<dbReference type="InterPro" id="IPR036457">
    <property type="entry name" value="PPM-type-like_dom_sf"/>
</dbReference>
<evidence type="ECO:0000313" key="5">
    <source>
        <dbReference type="EMBL" id="MEZ0491024.1"/>
    </source>
</evidence>
<dbReference type="Gene3D" id="3.60.40.10">
    <property type="entry name" value="PPM-type phosphatase domain"/>
    <property type="match status" value="1"/>
</dbReference>
<dbReference type="PANTHER" id="PTHR43156">
    <property type="entry name" value="STAGE II SPORULATION PROTEIN E-RELATED"/>
    <property type="match status" value="1"/>
</dbReference>
<keyword evidence="1" id="KW-0378">Hydrolase</keyword>
<accession>A0ABV4HX87</accession>
<evidence type="ECO:0000256" key="2">
    <source>
        <dbReference type="SAM" id="MobiDB-lite"/>
    </source>
</evidence>
<dbReference type="Pfam" id="PF07228">
    <property type="entry name" value="SpoIIE"/>
    <property type="match status" value="1"/>
</dbReference>
<dbReference type="SMART" id="SM00331">
    <property type="entry name" value="PP2C_SIG"/>
    <property type="match status" value="1"/>
</dbReference>
<dbReference type="SUPFAM" id="SSF81606">
    <property type="entry name" value="PP2C-like"/>
    <property type="match status" value="1"/>
</dbReference>
<dbReference type="Proteomes" id="UP001566476">
    <property type="component" value="Unassembled WGS sequence"/>
</dbReference>
<dbReference type="InterPro" id="IPR001932">
    <property type="entry name" value="PPM-type_phosphatase-like_dom"/>
</dbReference>
<sequence length="560" mass="59502">MNAAVPAPDPAVVPDVLGDETDRLAALRDYVDVSADPPAELQAVVRLATRLTGLPNAVVNIVDERYQRQLAAEGFDRGVCAREDSMCYYALGTGGLVHTTDARQDARWAAHPWVDGTLGRIRTYAAAPLLTPDHQALGTLCVFDDTRPRPLTATQRADLADLATLVVSLFDRERRARLVAQHAEELRLARAAAETARALQEALLPHALPAGERVRVTSRYLPGTDGAEVGGDFFDAIRTDTSFVLVMGDVQGHNSAAAALMGRVRTAVRAYVSEGHDPSAVLERTNRLMQSFDGDLFATCCLLALDERTGDVSVASAGHPAPVAFAPGAVRSLDVDPGPPLGVQPEAAYPQTRHRLETAGRLLLHTDGVVEWPGAGGPSTRAATAAGEEALHRALADGAGDDAGTLADRLLAPVRGSGHDDAALLVVDYDGPAPGTRENRLLLPADTRAVGAARDWLRSTLDAWELTSAADEAELVISELVTNAVLHTGSPTAVTLRHEVSDRLLSVGVEDSSTQHPQPRESDDDATGGRGMHIVQLLAQRWWVAPRGDGKTVWADLLVA</sequence>
<keyword evidence="6" id="KW-1185">Reference proteome</keyword>
<organism evidence="5 6">
    <name type="scientific">Kineococcus mangrovi</name>
    <dbReference type="NCBI Taxonomy" id="1660183"/>
    <lineage>
        <taxon>Bacteria</taxon>
        <taxon>Bacillati</taxon>
        <taxon>Actinomycetota</taxon>
        <taxon>Actinomycetes</taxon>
        <taxon>Kineosporiales</taxon>
        <taxon>Kineosporiaceae</taxon>
        <taxon>Kineococcus</taxon>
    </lineage>
</organism>
<feature type="domain" description="GAF" evidence="3">
    <location>
        <begin position="36"/>
        <end position="180"/>
    </location>
</feature>
<dbReference type="CDD" id="cd16936">
    <property type="entry name" value="HATPase_RsbW-like"/>
    <property type="match status" value="1"/>
</dbReference>
<name>A0ABV4HX87_9ACTN</name>
<evidence type="ECO:0000259" key="3">
    <source>
        <dbReference type="SMART" id="SM00065"/>
    </source>
</evidence>
<feature type="domain" description="PPM-type phosphatase" evidence="4">
    <location>
        <begin position="214"/>
        <end position="429"/>
    </location>
</feature>
<dbReference type="SMART" id="SM00065">
    <property type="entry name" value="GAF"/>
    <property type="match status" value="1"/>
</dbReference>
<evidence type="ECO:0000256" key="1">
    <source>
        <dbReference type="ARBA" id="ARBA00022801"/>
    </source>
</evidence>
<dbReference type="SUPFAM" id="SSF55874">
    <property type="entry name" value="ATPase domain of HSP90 chaperone/DNA topoisomerase II/histidine kinase"/>
    <property type="match status" value="1"/>
</dbReference>
<comment type="caution">
    <text evidence="5">The sequence shown here is derived from an EMBL/GenBank/DDBJ whole genome shotgun (WGS) entry which is preliminary data.</text>
</comment>
<dbReference type="Pfam" id="PF13581">
    <property type="entry name" value="HATPase_c_2"/>
    <property type="match status" value="1"/>
</dbReference>
<dbReference type="InterPro" id="IPR003594">
    <property type="entry name" value="HATPase_dom"/>
</dbReference>
<reference evidence="5 6" key="1">
    <citation type="submission" date="2024-07" db="EMBL/GenBank/DDBJ databases">
        <authorList>
            <person name="Thanompreechachai J."/>
            <person name="Duangmal K."/>
        </authorList>
    </citation>
    <scope>NUCLEOTIDE SEQUENCE [LARGE SCALE GENOMIC DNA]</scope>
    <source>
        <strain evidence="5 6">TBRC 1896</strain>
    </source>
</reference>
<dbReference type="EMBL" id="JBGGTQ010000001">
    <property type="protein sequence ID" value="MEZ0491024.1"/>
    <property type="molecule type" value="Genomic_DNA"/>
</dbReference>
<evidence type="ECO:0000313" key="6">
    <source>
        <dbReference type="Proteomes" id="UP001566476"/>
    </source>
</evidence>
<dbReference type="InterPro" id="IPR052016">
    <property type="entry name" value="Bact_Sigma-Reg"/>
</dbReference>
<gene>
    <name evidence="5" type="ORF">AB2L28_02085</name>
</gene>
<protein>
    <submittedName>
        <fullName evidence="5">SpoIIE family protein phosphatase</fullName>
    </submittedName>
</protein>
<feature type="region of interest" description="Disordered" evidence="2">
    <location>
        <begin position="508"/>
        <end position="529"/>
    </location>
</feature>
<evidence type="ECO:0000259" key="4">
    <source>
        <dbReference type="SMART" id="SM00331"/>
    </source>
</evidence>
<dbReference type="PANTHER" id="PTHR43156:SF2">
    <property type="entry name" value="STAGE II SPORULATION PROTEIN E"/>
    <property type="match status" value="1"/>
</dbReference>
<dbReference type="Pfam" id="PF01590">
    <property type="entry name" value="GAF"/>
    <property type="match status" value="1"/>
</dbReference>